<proteinExistence type="predicted"/>
<dbReference type="Proteomes" id="UP000019184">
    <property type="component" value="Unassembled WGS sequence"/>
</dbReference>
<dbReference type="NCBIfam" id="TIGR02099">
    <property type="entry name" value="YhdP family protein"/>
    <property type="match status" value="1"/>
</dbReference>
<dbReference type="PANTHER" id="PTHR38690">
    <property type="entry name" value="PROTEASE-RELATED"/>
    <property type="match status" value="1"/>
</dbReference>
<dbReference type="Pfam" id="PF13116">
    <property type="entry name" value="YhdP"/>
    <property type="match status" value="1"/>
</dbReference>
<dbReference type="RefSeq" id="WP_081756250.1">
    <property type="nucleotide sequence ID" value="NZ_CBTK010000112.1"/>
</dbReference>
<dbReference type="OrthoDB" id="9762238at2"/>
<gene>
    <name evidence="2" type="ORF">BN874_20005</name>
</gene>
<dbReference type="InterPro" id="IPR025263">
    <property type="entry name" value="YhdP_central"/>
</dbReference>
<feature type="domain" description="YhdP central" evidence="1">
    <location>
        <begin position="12"/>
        <end position="1263"/>
    </location>
</feature>
<name>A0A7U7GAI4_9GAMM</name>
<organism evidence="2 3">
    <name type="scientific">Candidatus Contendobacter odensis Run_B_J11</name>
    <dbReference type="NCBI Taxonomy" id="1400861"/>
    <lineage>
        <taxon>Bacteria</taxon>
        <taxon>Pseudomonadati</taxon>
        <taxon>Pseudomonadota</taxon>
        <taxon>Gammaproteobacteria</taxon>
        <taxon>Candidatus Competibacteraceae</taxon>
        <taxon>Candidatus Contendibacter</taxon>
    </lineage>
</organism>
<keyword evidence="3" id="KW-1185">Reference proteome</keyword>
<protein>
    <recommendedName>
        <fullName evidence="1">YhdP central domain-containing protein</fullName>
    </recommendedName>
</protein>
<evidence type="ECO:0000313" key="3">
    <source>
        <dbReference type="Proteomes" id="UP000019184"/>
    </source>
</evidence>
<dbReference type="InterPro" id="IPR011836">
    <property type="entry name" value="YhdP"/>
</dbReference>
<dbReference type="PANTHER" id="PTHR38690:SF1">
    <property type="entry name" value="PROTEASE"/>
    <property type="match status" value="1"/>
</dbReference>
<sequence length="1282" mass="141849">MRRVWGAARQPLRWARRLVLALLLPLLLLAAFGQWWLLPRLNDYREALATALGDYLHVPAQIKAVTAEREGWWLGLRLQGVSLRDPETGAVLASFSRAAATVNLWRSVWEWRPAFSHIRLEGVNLTLEQGPEETLRLRADASAAESAPSLPEVARWLFEVGRLDLIGDQLTLRRRDGVALHLLHPYFQVRDTPHGQRLLFTAELPGDIGDRIEFSVERPHADPEFWQGTFEFRADRLHLADWKLPLGFTAGQAALELRGDWRDWRPTRIEGRLRLSGAELDAPSRFALLGRWLTNQPATELTLDGQKLETGWQLRGHAQFEDRKGQIVAEPTFELSQTGEQWQGRVRDLRAQDVAAWATRWLNEPTRPWLASLNPQGDLPEIAVQAATGTYAVTAQLRDVALQAAHGLPGLSHLTGTLEFAPDQCRVKLDSRQVRVDTAGLLRAPITLDTLAGTLTWAREADGLRLESTGLDLANADLNARIWGRVTVPSTGQPLLDLQGFLRDVRVERVRHYLPTTLPADGLAWLDQALVDGRAAGNLMFRGSLADFPFDNGQGLFETRLWFENVTLDYAPGWPRLERLRAAATFRNRGLRVEAASGHLLDAKAERITAWIDDLDQATVRVQSQIKGPGATLWRALKDSPVGQELGEDLPDLRISGANTLDLDLTLPLPVNARTNRVKGQVGLLGGGVILPGWNLELGRLRGEVRFTEASLDAKDVQTLLRGEPIRLDLDLIDREGRRELQTRLRGRLGLPALVGEPTATALAPYVSGKSAWEAVLTVPTGRREQRDEAPRFALDLHSDLRGIVIQLPQPLGKTATEIRPLRIDLHPHPPDALELALEYGEEVRATLELAGFPRDPRLASGELRINAGAAKLPDVPGLAVVARLPRWELTAPASPLLPAPKTKTLENARPWRVLRNLDARIGELIVGRQRFSGVTLNATRQDQGMQLELDGEALAGRVILPDQPSPERPIHAALRRLYLHRLTDSIPSVAKNTRDSDPRQLPPLVFTASDLRLDKAMLGQLRLVAMPYPSGIRLSEFTLDSERQRIDASGDWRWAIGGQASRLQATLHSRALGETLTAFGYSGAGIARGETQAELVAEWAAALPDFALDRLEGTLKFQVGPGQLLDVDPGMGRMIGLFNVQNLMRRLSLDFSDLFQSGTGFDQITGEFTFRQGQAYTDNLTIEAPAAHIQIQGRTGLKERDYEQRVTVTPRFGGALPIAGVLAGGPAVGAAVLLAERLLQKGIEQATRYHYALTGSWDRPVIKLVEEPHPTAPPKGWVGDQ</sequence>
<accession>A0A7U7GAI4</accession>
<dbReference type="EMBL" id="CBTK010000112">
    <property type="protein sequence ID" value="CDH44885.1"/>
    <property type="molecule type" value="Genomic_DNA"/>
</dbReference>
<evidence type="ECO:0000313" key="2">
    <source>
        <dbReference type="EMBL" id="CDH44885.1"/>
    </source>
</evidence>
<reference evidence="2 3" key="1">
    <citation type="journal article" date="2014" name="ISME J.">
        <title>Candidatus Competibacter-lineage genomes retrieved from metagenomes reveal functional metabolic diversity.</title>
        <authorList>
            <person name="McIlroy S.J."/>
            <person name="Albertsen M."/>
            <person name="Andresen E.K."/>
            <person name="Saunders A.M."/>
            <person name="Kristiansen R."/>
            <person name="Stokholm-Bjerregaard M."/>
            <person name="Nielsen K.L."/>
            <person name="Nielsen P.H."/>
        </authorList>
    </citation>
    <scope>NUCLEOTIDE SEQUENCE [LARGE SCALE GENOMIC DNA]</scope>
    <source>
        <strain evidence="2 3">Run_B_J11</strain>
    </source>
</reference>
<comment type="caution">
    <text evidence="2">The sequence shown here is derived from an EMBL/GenBank/DDBJ whole genome shotgun (WGS) entry which is preliminary data.</text>
</comment>
<evidence type="ECO:0000259" key="1">
    <source>
        <dbReference type="Pfam" id="PF13116"/>
    </source>
</evidence>